<dbReference type="OrthoDB" id="10054429at2759"/>
<evidence type="ECO:0000256" key="1">
    <source>
        <dbReference type="ARBA" id="ARBA00004141"/>
    </source>
</evidence>
<feature type="transmembrane region" description="Helical" evidence="6">
    <location>
        <begin position="305"/>
        <end position="323"/>
    </location>
</feature>
<evidence type="ECO:0000256" key="2">
    <source>
        <dbReference type="ARBA" id="ARBA00022448"/>
    </source>
</evidence>
<comment type="caution">
    <text evidence="8">The sequence shown here is derived from an EMBL/GenBank/DDBJ whole genome shotgun (WGS) entry which is preliminary data.</text>
</comment>
<feature type="transmembrane region" description="Helical" evidence="6">
    <location>
        <begin position="329"/>
        <end position="350"/>
    </location>
</feature>
<evidence type="ECO:0000256" key="6">
    <source>
        <dbReference type="SAM" id="Phobius"/>
    </source>
</evidence>
<feature type="chain" id="PRO_5012108039" evidence="7">
    <location>
        <begin position="21"/>
        <end position="470"/>
    </location>
</feature>
<dbReference type="GO" id="GO:0022857">
    <property type="term" value="F:transmembrane transporter activity"/>
    <property type="evidence" value="ECO:0007669"/>
    <property type="project" value="InterPro"/>
</dbReference>
<dbReference type="PANTHER" id="PTHR45649">
    <property type="entry name" value="AMINO-ACID PERMEASE BAT1"/>
    <property type="match status" value="1"/>
</dbReference>
<feature type="transmembrane region" description="Helical" evidence="6">
    <location>
        <begin position="251"/>
        <end position="274"/>
    </location>
</feature>
<keyword evidence="4 6" id="KW-1133">Transmembrane helix</keyword>
<dbReference type="PIRSF" id="PIRSF006060">
    <property type="entry name" value="AA_transporter"/>
    <property type="match status" value="1"/>
</dbReference>
<sequence>MVWGWVVVAFFTTIVGLAMAEICSSYPTSGGLYFWSASLATERWKPFASWMTGWFNLIGQFAVTAGIDFGLALMLAATVSIGTDFTYTPTPGTVIGFHAAIVFSHGLANSLGPKLMRYIMTVSTWWQVVAPIVLIITILAKAPSHQSASFVFGGFENQTGWHMPGYVVLIALLQAQYTLTGYDASAHMTEETTNASVSGPFGIVSAIGVSAVVGFLFIVGLLFCIQDYNVTIASPTGFPVAQILLDCTGKSGAIVLMIIIMLACWFCGFSSVTANSRMIYAFSRDGAIPGSKWWHVIHKGLQTPLNAVWLACFVAFCLALPYLGNTTAYSAVTSVATTGLYLSYGMPILVKLRNPSKFERGPFHLGRFSTLLGWIAVLWIALITILFVLPTTNPVTPVNMNYASVATGGVIIGAFLGWIFSARKWFKGPVANITEAELVGLEEDPTASKLVQHDAIYNTGFDSEKVEKVE</sequence>
<feature type="transmembrane region" description="Helical" evidence="6">
    <location>
        <begin position="161"/>
        <end position="179"/>
    </location>
</feature>
<evidence type="ECO:0000256" key="4">
    <source>
        <dbReference type="ARBA" id="ARBA00022989"/>
    </source>
</evidence>
<keyword evidence="3 6" id="KW-0812">Transmembrane</keyword>
<feature type="transmembrane region" description="Helical" evidence="6">
    <location>
        <begin position="199"/>
        <end position="223"/>
    </location>
</feature>
<feature type="transmembrane region" description="Helical" evidence="6">
    <location>
        <begin position="57"/>
        <end position="81"/>
    </location>
</feature>
<protein>
    <submittedName>
        <fullName evidence="8">Uncharacterized protein</fullName>
    </submittedName>
</protein>
<feature type="signal peptide" evidence="7">
    <location>
        <begin position="1"/>
        <end position="20"/>
    </location>
</feature>
<organism evidence="8 9">
    <name type="scientific">Bifiguratus adelaidae</name>
    <dbReference type="NCBI Taxonomy" id="1938954"/>
    <lineage>
        <taxon>Eukaryota</taxon>
        <taxon>Fungi</taxon>
        <taxon>Fungi incertae sedis</taxon>
        <taxon>Mucoromycota</taxon>
        <taxon>Mucoromycotina</taxon>
        <taxon>Endogonomycetes</taxon>
        <taxon>Endogonales</taxon>
        <taxon>Endogonales incertae sedis</taxon>
        <taxon>Bifiguratus</taxon>
    </lineage>
</organism>
<reference evidence="8 9" key="1">
    <citation type="journal article" date="2017" name="Mycologia">
        <title>Bifiguratus adelaidae, gen. et sp. nov., a new member of Mucoromycotina in endophytic and soil-dwelling habitats.</title>
        <authorList>
            <person name="Torres-Cruz T.J."/>
            <person name="Billingsley Tobias T.L."/>
            <person name="Almatruk M."/>
            <person name="Hesse C."/>
            <person name="Kuske C.R."/>
            <person name="Desiro A."/>
            <person name="Benucci G.M."/>
            <person name="Bonito G."/>
            <person name="Stajich J.E."/>
            <person name="Dunlap C."/>
            <person name="Arnold A.E."/>
            <person name="Porras-Alfaro A."/>
        </authorList>
    </citation>
    <scope>NUCLEOTIDE SEQUENCE [LARGE SCALE GENOMIC DNA]</scope>
    <source>
        <strain evidence="8 9">AZ0501</strain>
    </source>
</reference>
<evidence type="ECO:0000313" key="9">
    <source>
        <dbReference type="Proteomes" id="UP000242875"/>
    </source>
</evidence>
<dbReference type="Gene3D" id="1.20.1740.10">
    <property type="entry name" value="Amino acid/polyamine transporter I"/>
    <property type="match status" value="1"/>
</dbReference>
<keyword evidence="9" id="KW-1185">Reference proteome</keyword>
<dbReference type="Proteomes" id="UP000242875">
    <property type="component" value="Unassembled WGS sequence"/>
</dbReference>
<dbReference type="InterPro" id="IPR002293">
    <property type="entry name" value="AA/rel_permease1"/>
</dbReference>
<feature type="transmembrane region" description="Helical" evidence="6">
    <location>
        <begin position="118"/>
        <end position="140"/>
    </location>
</feature>
<dbReference type="Pfam" id="PF13520">
    <property type="entry name" value="AA_permease_2"/>
    <property type="match status" value="1"/>
</dbReference>
<evidence type="ECO:0000256" key="3">
    <source>
        <dbReference type="ARBA" id="ARBA00022692"/>
    </source>
</evidence>
<dbReference type="AlphaFoldDB" id="A0A261Y310"/>
<dbReference type="PANTHER" id="PTHR45649:SF26">
    <property type="entry name" value="OS04G0435100 PROTEIN"/>
    <property type="match status" value="1"/>
</dbReference>
<evidence type="ECO:0000313" key="8">
    <source>
        <dbReference type="EMBL" id="OZJ04958.1"/>
    </source>
</evidence>
<evidence type="ECO:0000256" key="7">
    <source>
        <dbReference type="SAM" id="SignalP"/>
    </source>
</evidence>
<keyword evidence="5 6" id="KW-0472">Membrane</keyword>
<evidence type="ECO:0000256" key="5">
    <source>
        <dbReference type="ARBA" id="ARBA00023136"/>
    </source>
</evidence>
<comment type="subcellular location">
    <subcellularLocation>
        <location evidence="1">Membrane</location>
        <topology evidence="1">Multi-pass membrane protein</topology>
    </subcellularLocation>
</comment>
<name>A0A261Y310_9FUNG</name>
<feature type="transmembrane region" description="Helical" evidence="6">
    <location>
        <begin position="371"/>
        <end position="390"/>
    </location>
</feature>
<dbReference type="GO" id="GO:0016020">
    <property type="term" value="C:membrane"/>
    <property type="evidence" value="ECO:0007669"/>
    <property type="project" value="UniProtKB-SubCell"/>
</dbReference>
<proteinExistence type="predicted"/>
<feature type="transmembrane region" description="Helical" evidence="6">
    <location>
        <begin position="402"/>
        <end position="420"/>
    </location>
</feature>
<accession>A0A261Y310</accession>
<gene>
    <name evidence="8" type="ORF">BZG36_01751</name>
</gene>
<keyword evidence="7" id="KW-0732">Signal</keyword>
<feature type="transmembrane region" description="Helical" evidence="6">
    <location>
        <begin position="93"/>
        <end position="112"/>
    </location>
</feature>
<keyword evidence="2" id="KW-0813">Transport</keyword>
<dbReference type="EMBL" id="MVBO01000025">
    <property type="protein sequence ID" value="OZJ04958.1"/>
    <property type="molecule type" value="Genomic_DNA"/>
</dbReference>